<dbReference type="Proteomes" id="UP000801492">
    <property type="component" value="Unassembled WGS sequence"/>
</dbReference>
<keyword evidence="9" id="KW-1185">Reference proteome</keyword>
<feature type="compositionally biased region" description="Basic and acidic residues" evidence="6">
    <location>
        <begin position="430"/>
        <end position="446"/>
    </location>
</feature>
<dbReference type="EMBL" id="VTPC01066701">
    <property type="protein sequence ID" value="KAF2889448.1"/>
    <property type="molecule type" value="Genomic_DNA"/>
</dbReference>
<feature type="region of interest" description="Disordered" evidence="6">
    <location>
        <begin position="186"/>
        <end position="206"/>
    </location>
</feature>
<evidence type="ECO:0000256" key="1">
    <source>
        <dbReference type="ARBA" id="ARBA00004230"/>
    </source>
</evidence>
<feature type="compositionally biased region" description="Low complexity" evidence="6">
    <location>
        <begin position="392"/>
        <end position="417"/>
    </location>
</feature>
<dbReference type="PANTHER" id="PTHR14952:SF9">
    <property type="entry name" value="EF-HAND DOMAIN-CONTAINING PROTEIN"/>
    <property type="match status" value="1"/>
</dbReference>
<evidence type="ECO:0000313" key="8">
    <source>
        <dbReference type="EMBL" id="KAF2889448.1"/>
    </source>
</evidence>
<proteinExistence type="inferred from homology"/>
<dbReference type="OrthoDB" id="10067602at2759"/>
<feature type="compositionally biased region" description="Polar residues" evidence="6">
    <location>
        <begin position="330"/>
        <end position="349"/>
    </location>
</feature>
<evidence type="ECO:0000256" key="6">
    <source>
        <dbReference type="SAM" id="MobiDB-lite"/>
    </source>
</evidence>
<comment type="caution">
    <text evidence="8">The sequence shown here is derived from an EMBL/GenBank/DDBJ whole genome shotgun (WGS) entry which is preliminary data.</text>
</comment>
<accession>A0A8K0CL82</accession>
<dbReference type="AlphaFoldDB" id="A0A8K0CL82"/>
<name>A0A8K0CL82_IGNLU</name>
<feature type="compositionally biased region" description="Polar residues" evidence="6">
    <location>
        <begin position="298"/>
        <end position="313"/>
    </location>
</feature>
<sequence length="474" mass="51259">MGGPILIIFGWSTAYFRCLALNLRPPVKPRLEYPIPKSHFGLTPGWLKALMYQLQNNLTISFKTLWDRWIGACLQHQNLIEVLCLGGFTDPHAIPWFRFVALCAAHLTESLTQTMMLICEIITEEPEGGSAMIPLEVFTDVYRFLAAIDASEPQYLRNLYFTDSMLSLYREPVVVEVKESISEVAVEEEEESVEAEEEKEEVVEQGPAEDLVGVVISCPDIAADDYKTEEDFVLQAESVGSQTPDKLSVKSEKVDAASQKSQVSGKPDQVSHKSQVSGTHDAVSQKSQASAKPDEKSQVSGTPDVVSQKSQASAKPDEKSQVSGAPDAISQKSQVSGAQDAISQKSKTSAAPEAVSQKSQVSGAADAVSQKSQVSNAPSKKSQVSGAPDTVSQSQASSAISQKSQASSAISQKSQASDVSGVSQKSQKTVKSETSKHEDGTGKESVESLIDYMPPRQRDLELMEDLQKVKVAVE</sequence>
<dbReference type="PANTHER" id="PTHR14952">
    <property type="entry name" value="ROPPORIN-1-LIKE PROTEIN"/>
    <property type="match status" value="1"/>
</dbReference>
<keyword evidence="7" id="KW-0732">Signal</keyword>
<evidence type="ECO:0000256" key="4">
    <source>
        <dbReference type="ARBA" id="ARBA00023273"/>
    </source>
</evidence>
<keyword evidence="2" id="KW-0282">Flagellum</keyword>
<evidence type="ECO:0000256" key="3">
    <source>
        <dbReference type="ARBA" id="ARBA00023069"/>
    </source>
</evidence>
<comment type="subcellular location">
    <subcellularLocation>
        <location evidence="1">Cell projection</location>
        <location evidence="1">Cilium</location>
        <location evidence="1">Flagellum</location>
    </subcellularLocation>
</comment>
<evidence type="ECO:0000256" key="2">
    <source>
        <dbReference type="ARBA" id="ARBA00022846"/>
    </source>
</evidence>
<reference evidence="8" key="1">
    <citation type="submission" date="2019-08" db="EMBL/GenBank/DDBJ databases">
        <title>The genome of the North American firefly Photinus pyralis.</title>
        <authorList>
            <consortium name="Photinus pyralis genome working group"/>
            <person name="Fallon T.R."/>
            <person name="Sander Lower S.E."/>
            <person name="Weng J.-K."/>
        </authorList>
    </citation>
    <scope>NUCLEOTIDE SEQUENCE</scope>
    <source>
        <strain evidence="8">TRF0915ILg1</strain>
        <tissue evidence="8">Whole body</tissue>
    </source>
</reference>
<keyword evidence="4" id="KW-0966">Cell projection</keyword>
<feature type="compositionally biased region" description="Polar residues" evidence="6">
    <location>
        <begin position="272"/>
        <end position="290"/>
    </location>
</feature>
<comment type="similarity">
    <text evidence="5">Belongs to the ropporin family.</text>
</comment>
<evidence type="ECO:0000313" key="9">
    <source>
        <dbReference type="Proteomes" id="UP000801492"/>
    </source>
</evidence>
<evidence type="ECO:0000256" key="7">
    <source>
        <dbReference type="SAM" id="SignalP"/>
    </source>
</evidence>
<feature type="chain" id="PRO_5035456484" evidence="7">
    <location>
        <begin position="21"/>
        <end position="474"/>
    </location>
</feature>
<evidence type="ECO:0000256" key="5">
    <source>
        <dbReference type="ARBA" id="ARBA00035651"/>
    </source>
</evidence>
<protein>
    <submittedName>
        <fullName evidence="8">Uncharacterized protein</fullName>
    </submittedName>
</protein>
<feature type="compositionally biased region" description="Polar residues" evidence="6">
    <location>
        <begin position="418"/>
        <end position="429"/>
    </location>
</feature>
<organism evidence="8 9">
    <name type="scientific">Ignelater luminosus</name>
    <name type="common">Cucubano</name>
    <name type="synonym">Pyrophorus luminosus</name>
    <dbReference type="NCBI Taxonomy" id="2038154"/>
    <lineage>
        <taxon>Eukaryota</taxon>
        <taxon>Metazoa</taxon>
        <taxon>Ecdysozoa</taxon>
        <taxon>Arthropoda</taxon>
        <taxon>Hexapoda</taxon>
        <taxon>Insecta</taxon>
        <taxon>Pterygota</taxon>
        <taxon>Neoptera</taxon>
        <taxon>Endopterygota</taxon>
        <taxon>Coleoptera</taxon>
        <taxon>Polyphaga</taxon>
        <taxon>Elateriformia</taxon>
        <taxon>Elateroidea</taxon>
        <taxon>Elateridae</taxon>
        <taxon>Agrypninae</taxon>
        <taxon>Pyrophorini</taxon>
        <taxon>Ignelater</taxon>
    </lineage>
</organism>
<keyword evidence="3" id="KW-0969">Cilium</keyword>
<feature type="compositionally biased region" description="Acidic residues" evidence="6">
    <location>
        <begin position="186"/>
        <end position="203"/>
    </location>
</feature>
<gene>
    <name evidence="8" type="ORF">ILUMI_16725</name>
</gene>
<feature type="signal peptide" evidence="7">
    <location>
        <begin position="1"/>
        <end position="20"/>
    </location>
</feature>
<dbReference type="GO" id="GO:0031514">
    <property type="term" value="C:motile cilium"/>
    <property type="evidence" value="ECO:0007669"/>
    <property type="project" value="UniProtKB-SubCell"/>
</dbReference>
<feature type="region of interest" description="Disordered" evidence="6">
    <location>
        <begin position="237"/>
        <end position="450"/>
    </location>
</feature>
<feature type="compositionally biased region" description="Polar residues" evidence="6">
    <location>
        <begin position="369"/>
        <end position="385"/>
    </location>
</feature>